<dbReference type="EMBL" id="JBCLPP010000018">
    <property type="protein sequence ID" value="MEY8245525.1"/>
    <property type="molecule type" value="Genomic_DNA"/>
</dbReference>
<evidence type="ECO:0000256" key="1">
    <source>
        <dbReference type="SAM" id="Phobius"/>
    </source>
</evidence>
<name>A0ABV4CZ84_9BACT</name>
<organism evidence="2 3">
    <name type="scientific">Heminiphilus faecis</name>
    <dbReference type="NCBI Taxonomy" id="2601703"/>
    <lineage>
        <taxon>Bacteria</taxon>
        <taxon>Pseudomonadati</taxon>
        <taxon>Bacteroidota</taxon>
        <taxon>Bacteroidia</taxon>
        <taxon>Bacteroidales</taxon>
        <taxon>Muribaculaceae</taxon>
        <taxon>Heminiphilus</taxon>
    </lineage>
</organism>
<keyword evidence="3" id="KW-1185">Reference proteome</keyword>
<protein>
    <submittedName>
        <fullName evidence="2">Uncharacterized protein</fullName>
    </submittedName>
</protein>
<feature type="transmembrane region" description="Helical" evidence="1">
    <location>
        <begin position="47"/>
        <end position="70"/>
    </location>
</feature>
<reference evidence="2 3" key="1">
    <citation type="submission" date="2024-03" db="EMBL/GenBank/DDBJ databases">
        <title>Mouse gut bacterial collection (mGBC) of GemPharmatech.</title>
        <authorList>
            <person name="He Y."/>
            <person name="Dong L."/>
            <person name="Wu D."/>
            <person name="Gao X."/>
            <person name="Lin Z."/>
        </authorList>
    </citation>
    <scope>NUCLEOTIDE SEQUENCE [LARGE SCALE GENOMIC DNA]</scope>
    <source>
        <strain evidence="2 3">54-13</strain>
    </source>
</reference>
<proteinExistence type="predicted"/>
<evidence type="ECO:0000313" key="2">
    <source>
        <dbReference type="EMBL" id="MEY8245525.1"/>
    </source>
</evidence>
<keyword evidence="1" id="KW-0472">Membrane</keyword>
<dbReference type="RefSeq" id="WP_121699858.1">
    <property type="nucleotide sequence ID" value="NZ_JBCLPP010000018.1"/>
</dbReference>
<accession>A0ABV4CZ84</accession>
<sequence>MTTARFKVSPSCLIASITKRWLADNWWMLAIAPAISLMLAAMGDIRFMFVALIMIFTVIPPAVFIIYFYYGVTPAARYSILLHYITADNSGLHITYIAEYENTNVPEPELIGWTDITDASADDKNMYLYLRNPRYSLIIVPVDKLSPVETASGVELSAITGDWLKFSRKNIKLLAQTKKSI</sequence>
<keyword evidence="1" id="KW-0812">Transmembrane</keyword>
<comment type="caution">
    <text evidence="2">The sequence shown here is derived from an EMBL/GenBank/DDBJ whole genome shotgun (WGS) entry which is preliminary data.</text>
</comment>
<feature type="transmembrane region" description="Helical" evidence="1">
    <location>
        <begin position="21"/>
        <end position="41"/>
    </location>
</feature>
<keyword evidence="1" id="KW-1133">Transmembrane helix</keyword>
<gene>
    <name evidence="2" type="ORF">AAK873_07825</name>
</gene>
<dbReference type="Proteomes" id="UP001565200">
    <property type="component" value="Unassembled WGS sequence"/>
</dbReference>
<evidence type="ECO:0000313" key="3">
    <source>
        <dbReference type="Proteomes" id="UP001565200"/>
    </source>
</evidence>